<accession>A0ACC2VDY3</accession>
<dbReference type="EMBL" id="JASBWT010000017">
    <property type="protein sequence ID" value="KAJ9097310.1"/>
    <property type="molecule type" value="Genomic_DNA"/>
</dbReference>
<protein>
    <submittedName>
        <fullName evidence="1">Uncharacterized protein</fullName>
    </submittedName>
</protein>
<evidence type="ECO:0000313" key="2">
    <source>
        <dbReference type="Proteomes" id="UP001227268"/>
    </source>
</evidence>
<keyword evidence="2" id="KW-1185">Reference proteome</keyword>
<name>A0ACC2VDY3_9TREE</name>
<comment type="caution">
    <text evidence="1">The sequence shown here is derived from an EMBL/GenBank/DDBJ whole genome shotgun (WGS) entry which is preliminary data.</text>
</comment>
<gene>
    <name evidence="1" type="ORF">QFC21_004979</name>
</gene>
<evidence type="ECO:0000313" key="1">
    <source>
        <dbReference type="EMBL" id="KAJ9097310.1"/>
    </source>
</evidence>
<dbReference type="Proteomes" id="UP001227268">
    <property type="component" value="Unassembled WGS sequence"/>
</dbReference>
<organism evidence="1 2">
    <name type="scientific">Naganishia friedmannii</name>
    <dbReference type="NCBI Taxonomy" id="89922"/>
    <lineage>
        <taxon>Eukaryota</taxon>
        <taxon>Fungi</taxon>
        <taxon>Dikarya</taxon>
        <taxon>Basidiomycota</taxon>
        <taxon>Agaricomycotina</taxon>
        <taxon>Tremellomycetes</taxon>
        <taxon>Filobasidiales</taxon>
        <taxon>Filobasidiaceae</taxon>
        <taxon>Naganishia</taxon>
    </lineage>
</organism>
<proteinExistence type="predicted"/>
<reference evidence="1" key="1">
    <citation type="submission" date="2023-04" db="EMBL/GenBank/DDBJ databases">
        <title>Draft Genome sequencing of Naganishia species isolated from polar environments using Oxford Nanopore Technology.</title>
        <authorList>
            <person name="Leo P."/>
            <person name="Venkateswaran K."/>
        </authorList>
    </citation>
    <scope>NUCLEOTIDE SEQUENCE</scope>
    <source>
        <strain evidence="1">MNA-CCFEE 5423</strain>
    </source>
</reference>
<sequence length="879" mass="94185">MPSFFTSLTQIFSPATTNTPNAASNARQYPANRQSTLDPYLLPQHQGQGQGNGYGRSPGGYDGAGSRSSSPAFGKPARPGGLRTDSLTETRQNSVMSNASTYSGGGGHTYPPISSASGNTSNGPALRPPPRSGSSSNFQASHGALIYYPPLNQTWTRIKRVIGEHVPELLDSLNMPIDPIQLQGIERELGFMLPPSVRDSYLCTDGQDPSSDFKEGMFFGLTLLPLEDVLREWSFWRRVEYDPATGQNPDILVMMSSIPPGWVKPLYACRGWLPLIADKCGNYVGVDLDPPGSSHGVNGGDPGNSAASGSESRQATGGSWGQVILFGRDFDRKCVLWHGEGEGGWGRWLAKFAEELESGVGWEISDRSISGAQSRRQNGNDSDEESEDDIGYSSYYFDGGASGGDSYGSGGQGLRLTGEYRGWGVMEAWWDRSVRRWDELGLGLQAEELRRQQEEIEKSRGDTSAPALMGLGFGGMRIGTAGDDAQVAIPVLEDPNGIIPVVPSLLPPTTPTPETALLRSRSPVVSRQTDGFDPSQFGPPSILTVGLDGIERRESSNFRDFSAEAEHNNALRSPSFAKRLITPLSPAGSDQSTILARDQDEFGRQSLSVPPSATTVSYADAGGLLSPHPQSPPRRRTVRRAPAPAPAPLPLDLPTRADVQAAEAVASAEARGLRGGWVMSMEAVSGQNPYSSTTSSRRSTVSTIGDDIGLMTMTAGKDKGKKPMRGGEEVDARNHSPNAVDMVDIDLEGGRTDRFGSKVGPSRYSMERTSGDLPRMSMSRRSSTASNGSGSAYPGGHSIRTPSPLSMIRQNDTTPRPVVGTRNSHVFAENPLEQSASTHDRPPVPWKSEDIGPEVPEKEKSGAGKKVEDAGMNMQEVAI</sequence>